<protein>
    <submittedName>
        <fullName evidence="1">Uncharacterized protein</fullName>
    </submittedName>
</protein>
<sequence>MNGDPGPIPNLPDSWRDAEILSNRPVIEETILNWIAVHGAVVLASRHPAMFTGTKIVLREFISTLEAMFESYGLDPPDGGWRAFYPIE</sequence>
<organism evidence="1">
    <name type="scientific">marine sediment metagenome</name>
    <dbReference type="NCBI Taxonomy" id="412755"/>
    <lineage>
        <taxon>unclassified sequences</taxon>
        <taxon>metagenomes</taxon>
        <taxon>ecological metagenomes</taxon>
    </lineage>
</organism>
<gene>
    <name evidence="1" type="ORF">LCGC14_3120200</name>
</gene>
<comment type="caution">
    <text evidence="1">The sequence shown here is derived from an EMBL/GenBank/DDBJ whole genome shotgun (WGS) entry which is preliminary data.</text>
</comment>
<accession>A0A0F8W2I4</accession>
<dbReference type="AlphaFoldDB" id="A0A0F8W2I4"/>
<reference evidence="1" key="1">
    <citation type="journal article" date="2015" name="Nature">
        <title>Complex archaea that bridge the gap between prokaryotes and eukaryotes.</title>
        <authorList>
            <person name="Spang A."/>
            <person name="Saw J.H."/>
            <person name="Jorgensen S.L."/>
            <person name="Zaremba-Niedzwiedzka K."/>
            <person name="Martijn J."/>
            <person name="Lind A.E."/>
            <person name="van Eijk R."/>
            <person name="Schleper C."/>
            <person name="Guy L."/>
            <person name="Ettema T.J."/>
        </authorList>
    </citation>
    <scope>NUCLEOTIDE SEQUENCE</scope>
</reference>
<dbReference type="EMBL" id="LAZR01067776">
    <property type="protein sequence ID" value="KKK50917.1"/>
    <property type="molecule type" value="Genomic_DNA"/>
</dbReference>
<proteinExistence type="predicted"/>
<evidence type="ECO:0000313" key="1">
    <source>
        <dbReference type="EMBL" id="KKK50917.1"/>
    </source>
</evidence>
<name>A0A0F8W2I4_9ZZZZ</name>